<reference evidence="1 2" key="1">
    <citation type="journal article" date="2019" name="Sci. Rep.">
        <title>Orb-weaving spider Araneus ventricosus genome elucidates the spidroin gene catalogue.</title>
        <authorList>
            <person name="Kono N."/>
            <person name="Nakamura H."/>
            <person name="Ohtoshi R."/>
            <person name="Moran D.A.P."/>
            <person name="Shinohara A."/>
            <person name="Yoshida Y."/>
            <person name="Fujiwara M."/>
            <person name="Mori M."/>
            <person name="Tomita M."/>
            <person name="Arakawa K."/>
        </authorList>
    </citation>
    <scope>NUCLEOTIDE SEQUENCE [LARGE SCALE GENOMIC DNA]</scope>
</reference>
<protein>
    <recommendedName>
        <fullName evidence="3">RNA-directed DNA polymerase from mobile element jockey</fullName>
    </recommendedName>
</protein>
<sequence length="230" mass="26902">MVPDLPNLQIFGQPFPRVCQYKYLRVTLDSKLSFNKYICDAITKATYTSQKLASLVARWGTLPIRHKLLLYKAIIRPVMMYGSLVWGPTSTTNIRKLQVFQNKQLMHIVKAPWYVRRKVIHDDLKIYPISELSRKPRLDSSIKYPRFVTSCYKDLHTIQLSPVRGNVQEQRWMLSFIISLPSKDEGLIQLLPIWVFKFFLKSFLTSVSYIVLRAFFCITHQINLSPKISC</sequence>
<dbReference type="AlphaFoldDB" id="A0A4Y2QC57"/>
<evidence type="ECO:0000313" key="1">
    <source>
        <dbReference type="EMBL" id="GBN61159.1"/>
    </source>
</evidence>
<dbReference type="EMBL" id="BGPR01013558">
    <property type="protein sequence ID" value="GBN61159.1"/>
    <property type="molecule type" value="Genomic_DNA"/>
</dbReference>
<proteinExistence type="predicted"/>
<evidence type="ECO:0008006" key="3">
    <source>
        <dbReference type="Google" id="ProtNLM"/>
    </source>
</evidence>
<organism evidence="1 2">
    <name type="scientific">Araneus ventricosus</name>
    <name type="common">Orbweaver spider</name>
    <name type="synonym">Epeira ventricosa</name>
    <dbReference type="NCBI Taxonomy" id="182803"/>
    <lineage>
        <taxon>Eukaryota</taxon>
        <taxon>Metazoa</taxon>
        <taxon>Ecdysozoa</taxon>
        <taxon>Arthropoda</taxon>
        <taxon>Chelicerata</taxon>
        <taxon>Arachnida</taxon>
        <taxon>Araneae</taxon>
        <taxon>Araneomorphae</taxon>
        <taxon>Entelegynae</taxon>
        <taxon>Araneoidea</taxon>
        <taxon>Araneidae</taxon>
        <taxon>Araneus</taxon>
    </lineage>
</organism>
<evidence type="ECO:0000313" key="2">
    <source>
        <dbReference type="Proteomes" id="UP000499080"/>
    </source>
</evidence>
<comment type="caution">
    <text evidence="1">The sequence shown here is derived from an EMBL/GenBank/DDBJ whole genome shotgun (WGS) entry which is preliminary data.</text>
</comment>
<dbReference type="OrthoDB" id="8936366at2759"/>
<keyword evidence="2" id="KW-1185">Reference proteome</keyword>
<name>A0A4Y2QC57_ARAVE</name>
<accession>A0A4Y2QC57</accession>
<dbReference type="Proteomes" id="UP000499080">
    <property type="component" value="Unassembled WGS sequence"/>
</dbReference>
<gene>
    <name evidence="1" type="ORF">AVEN_122802_1</name>
</gene>